<evidence type="ECO:0008006" key="3">
    <source>
        <dbReference type="Google" id="ProtNLM"/>
    </source>
</evidence>
<dbReference type="AlphaFoldDB" id="A0A5E4Q6F0"/>
<organism evidence="1 2">
    <name type="scientific">Leptidea sinapis</name>
    <dbReference type="NCBI Taxonomy" id="189913"/>
    <lineage>
        <taxon>Eukaryota</taxon>
        <taxon>Metazoa</taxon>
        <taxon>Ecdysozoa</taxon>
        <taxon>Arthropoda</taxon>
        <taxon>Hexapoda</taxon>
        <taxon>Insecta</taxon>
        <taxon>Pterygota</taxon>
        <taxon>Neoptera</taxon>
        <taxon>Endopterygota</taxon>
        <taxon>Lepidoptera</taxon>
        <taxon>Glossata</taxon>
        <taxon>Ditrysia</taxon>
        <taxon>Papilionoidea</taxon>
        <taxon>Pieridae</taxon>
        <taxon>Dismorphiinae</taxon>
        <taxon>Leptidea</taxon>
    </lineage>
</organism>
<dbReference type="SUPFAM" id="SSF89919">
    <property type="entry name" value="Ribosome-binding factor A, RbfA"/>
    <property type="match status" value="1"/>
</dbReference>
<dbReference type="Pfam" id="PF02033">
    <property type="entry name" value="RBFA"/>
    <property type="match status" value="1"/>
</dbReference>
<reference evidence="1 2" key="1">
    <citation type="submission" date="2017-07" db="EMBL/GenBank/DDBJ databases">
        <authorList>
            <person name="Talla V."/>
            <person name="Backstrom N."/>
        </authorList>
    </citation>
    <scope>NUCLEOTIDE SEQUENCE [LARGE SCALE GENOMIC DNA]</scope>
</reference>
<keyword evidence="2" id="KW-1185">Reference proteome</keyword>
<dbReference type="InterPro" id="IPR000238">
    <property type="entry name" value="RbfA"/>
</dbReference>
<dbReference type="InterPro" id="IPR015946">
    <property type="entry name" value="KH_dom-like_a/b"/>
</dbReference>
<dbReference type="EMBL" id="FZQP02001582">
    <property type="protein sequence ID" value="VVC93310.1"/>
    <property type="molecule type" value="Genomic_DNA"/>
</dbReference>
<dbReference type="GO" id="GO:0006364">
    <property type="term" value="P:rRNA processing"/>
    <property type="evidence" value="ECO:0007669"/>
    <property type="project" value="InterPro"/>
</dbReference>
<protein>
    <recommendedName>
        <fullName evidence="3">Ribosome-binding factor A</fullName>
    </recommendedName>
</protein>
<evidence type="ECO:0000313" key="1">
    <source>
        <dbReference type="EMBL" id="VVC93310.1"/>
    </source>
</evidence>
<sequence>MLRRYIHHSSVMCSTKKQGMKLCKMLNPKNSRRWLPSESMGISALPTVKSLTKVKYEPDNRGVRRLAMLNKLFMKYITDIMSTGTISINIVGHGIEISKVRVAPDFKTVNVYWLCKGNQSDDETEALLNRSAGPLRQELSTLRLMGEVPYICFVKDKQEAQLVDLDRRLALADYGEDYTPTEIGHLLKSEFMLNMKLSPEVKAKIKQLEEEHTTLQNNAIEDDPIPEMTNDVYGLDHNKIMARLLASRKKSKEAWANLESESPVISYRATEVAPMKIDVRDQKREIAEFLMQRQILQKKLHRERRSKEVINHEHEDVTTEHVEDIDEYCDDYKDEYELETINGHVKQ</sequence>
<dbReference type="Gene3D" id="3.30.300.20">
    <property type="match status" value="1"/>
</dbReference>
<name>A0A5E4Q6F0_9NEOP</name>
<dbReference type="Proteomes" id="UP000324832">
    <property type="component" value="Unassembled WGS sequence"/>
</dbReference>
<evidence type="ECO:0000313" key="2">
    <source>
        <dbReference type="Proteomes" id="UP000324832"/>
    </source>
</evidence>
<dbReference type="PANTHER" id="PTHR14725:SF0">
    <property type="entry name" value="RIBOSOME-BINDING FACTOR A, MITOCHONDRIAL-RELATED"/>
    <property type="match status" value="1"/>
</dbReference>
<gene>
    <name evidence="1" type="ORF">LSINAPIS_LOCUS5529</name>
</gene>
<dbReference type="PANTHER" id="PTHR14725">
    <property type="entry name" value="RIBOSOME-BINDING FACTOR A, MITOCHONDRIAL-RELATED"/>
    <property type="match status" value="1"/>
</dbReference>
<dbReference type="InterPro" id="IPR039212">
    <property type="entry name" value="RBFA_mitochondrial"/>
</dbReference>
<accession>A0A5E4Q6F0</accession>
<proteinExistence type="predicted"/>
<dbReference type="InterPro" id="IPR023799">
    <property type="entry name" value="RbfA_dom_sf"/>
</dbReference>